<evidence type="ECO:0000313" key="1">
    <source>
        <dbReference type="EMBL" id="RYC79088.1"/>
    </source>
</evidence>
<proteinExistence type="predicted"/>
<accession>A0A4Q2V355</accession>
<dbReference type="AlphaFoldDB" id="A0A4Q2V355"/>
<dbReference type="EMBL" id="MQTW01000782">
    <property type="protein sequence ID" value="RYC79088.1"/>
    <property type="molecule type" value="Genomic_DNA"/>
</dbReference>
<organism evidence="1 2">
    <name type="scientific">Fusarium oxysporum f. sp. narcissi</name>
    <dbReference type="NCBI Taxonomy" id="451672"/>
    <lineage>
        <taxon>Eukaryota</taxon>
        <taxon>Fungi</taxon>
        <taxon>Dikarya</taxon>
        <taxon>Ascomycota</taxon>
        <taxon>Pezizomycotina</taxon>
        <taxon>Sordariomycetes</taxon>
        <taxon>Hypocreomycetidae</taxon>
        <taxon>Hypocreales</taxon>
        <taxon>Nectriaceae</taxon>
        <taxon>Fusarium</taxon>
        <taxon>Fusarium oxysporum species complex</taxon>
    </lineage>
</organism>
<evidence type="ECO:0000313" key="2">
    <source>
        <dbReference type="Proteomes" id="UP000290540"/>
    </source>
</evidence>
<reference evidence="1 2" key="1">
    <citation type="submission" date="2016-12" db="EMBL/GenBank/DDBJ databases">
        <title>Draft genome sequence of Fusarium oxysporum causing rot on Narcissus.</title>
        <authorList>
            <person name="Armitage A.D."/>
            <person name="Taylor A."/>
            <person name="Clarkson J.P."/>
            <person name="Harrison R.J."/>
            <person name="Jackson A.C."/>
        </authorList>
    </citation>
    <scope>NUCLEOTIDE SEQUENCE [LARGE SCALE GENOMIC DNA]</scope>
    <source>
        <strain evidence="1 2">N139</strain>
    </source>
</reference>
<comment type="caution">
    <text evidence="1">The sequence shown here is derived from an EMBL/GenBank/DDBJ whole genome shotgun (WGS) entry which is preliminary data.</text>
</comment>
<sequence>MAEVVGLSADPLALAMRQIELAQDFLDALENMPFLHLQAEGEHCVEKIRRVGSLLLELAHNAQNDAVKSQANQCAMRLIDMLAHLDSKSSDVLGQSQDL</sequence>
<gene>
    <name evidence="1" type="ORF">BFJ63_vAg18032</name>
</gene>
<protein>
    <submittedName>
        <fullName evidence="1">Uncharacterized protein</fullName>
    </submittedName>
</protein>
<dbReference type="Proteomes" id="UP000290540">
    <property type="component" value="Unassembled WGS sequence"/>
</dbReference>
<name>A0A4Q2V355_FUSOX</name>